<keyword evidence="1" id="KW-0472">Membrane</keyword>
<evidence type="ECO:0000313" key="2">
    <source>
        <dbReference type="EMBL" id="VDS05130.1"/>
    </source>
</evidence>
<feature type="transmembrane region" description="Helical" evidence="1">
    <location>
        <begin position="96"/>
        <end position="115"/>
    </location>
</feature>
<proteinExistence type="predicted"/>
<keyword evidence="3" id="KW-1185">Reference proteome</keyword>
<gene>
    <name evidence="2" type="primary">ybaN_2</name>
    <name evidence="2" type="ORF">DEVEQU_02271</name>
</gene>
<dbReference type="InterPro" id="IPR007401">
    <property type="entry name" value="DUF454"/>
</dbReference>
<accession>A0A447ICC8</accession>
<dbReference type="PANTHER" id="PTHR35813">
    <property type="entry name" value="INNER MEMBRANE PROTEIN YBAN"/>
    <property type="match status" value="1"/>
</dbReference>
<sequence length="121" mass="13347">MLRPIYLIAGLILVALGIIGAFVPLMPTTIFLILAAWCFARSSTRLENWLLDHPRFGQTLRDWQDTGAISRRAKALACSGIVLGFALFWIGARPGLWLWLLVAAILAACAAFILTRPDPTR</sequence>
<dbReference type="Proteomes" id="UP000268844">
    <property type="component" value="Unassembled WGS sequence"/>
</dbReference>
<dbReference type="OrthoDB" id="9816293at2"/>
<evidence type="ECO:0000256" key="1">
    <source>
        <dbReference type="SAM" id="Phobius"/>
    </source>
</evidence>
<dbReference type="PIRSF" id="PIRSF016789">
    <property type="entry name" value="DUF454"/>
    <property type="match status" value="1"/>
</dbReference>
<dbReference type="EMBL" id="UZWD01000028">
    <property type="protein sequence ID" value="VDS05130.1"/>
    <property type="molecule type" value="Genomic_DNA"/>
</dbReference>
<dbReference type="RefSeq" id="WP_126150676.1">
    <property type="nucleotide sequence ID" value="NZ_JBHTMH010000001.1"/>
</dbReference>
<feature type="transmembrane region" description="Helical" evidence="1">
    <location>
        <begin position="6"/>
        <end position="39"/>
    </location>
</feature>
<evidence type="ECO:0000313" key="3">
    <source>
        <dbReference type="Proteomes" id="UP000268844"/>
    </source>
</evidence>
<keyword evidence="1" id="KW-1133">Transmembrane helix</keyword>
<dbReference type="Pfam" id="PF04304">
    <property type="entry name" value="DUF454"/>
    <property type="match status" value="1"/>
</dbReference>
<reference evidence="2 3" key="1">
    <citation type="submission" date="2018-12" db="EMBL/GenBank/DDBJ databases">
        <authorList>
            <person name="Criscuolo A."/>
        </authorList>
    </citation>
    <scope>NUCLEOTIDE SEQUENCE [LARGE SCALE GENOMIC DNA]</scope>
    <source>
        <strain evidence="2">ACIP1116281</strain>
    </source>
</reference>
<dbReference type="AlphaFoldDB" id="A0A447ICC8"/>
<feature type="transmembrane region" description="Helical" evidence="1">
    <location>
        <begin position="73"/>
        <end position="90"/>
    </location>
</feature>
<keyword evidence="1" id="KW-0812">Transmembrane</keyword>
<protein>
    <submittedName>
        <fullName evidence="2">Inner membrane protein YbaN</fullName>
    </submittedName>
</protein>
<dbReference type="GO" id="GO:0005886">
    <property type="term" value="C:plasma membrane"/>
    <property type="evidence" value="ECO:0007669"/>
    <property type="project" value="TreeGrafter"/>
</dbReference>
<organism evidence="2 3">
    <name type="scientific">Devosia equisanguinis</name>
    <dbReference type="NCBI Taxonomy" id="2490941"/>
    <lineage>
        <taxon>Bacteria</taxon>
        <taxon>Pseudomonadati</taxon>
        <taxon>Pseudomonadota</taxon>
        <taxon>Alphaproteobacteria</taxon>
        <taxon>Hyphomicrobiales</taxon>
        <taxon>Devosiaceae</taxon>
        <taxon>Devosia</taxon>
    </lineage>
</organism>
<dbReference type="PANTHER" id="PTHR35813:SF1">
    <property type="entry name" value="INNER MEMBRANE PROTEIN YBAN"/>
    <property type="match status" value="1"/>
</dbReference>
<name>A0A447ICC8_9HYPH</name>